<sequence>MERVVSNKIFFRKLPRFQFILPAVLIILPLFISCSGKGKSAKSYLVEAESALNEGNYSLAKLKIDSIKILFPRSFDEIKRGFELMQEVRMAENRRNIAYCDSMLAVNYKLLTEMLNDFTYVRDPQYQEFGDYVPKIYPLNSAFQQNGLRSAVSEKGQMYIESVYSGSLSHNRIKVATKDGSFAESLPVTSDGLNYRFSTLGATYEIVRFTGNDDNGVASFIYTFRESPITLTFIGRRSVTISLPDKAKRGIARSFELATLLQDIEKLKFEKGRSEALINYLESRRDN</sequence>
<dbReference type="KEGG" id="pmuc:ING2E5A_1884"/>
<dbReference type="STRING" id="1642646.ING2E5A_1884"/>
<keyword evidence="2" id="KW-1185">Reference proteome</keyword>
<dbReference type="AlphaFoldDB" id="A0A1G4G839"/>
<evidence type="ECO:0008006" key="3">
    <source>
        <dbReference type="Google" id="ProtNLM"/>
    </source>
</evidence>
<gene>
    <name evidence="1" type="ORF">ING2E5A_1884</name>
</gene>
<dbReference type="EMBL" id="LT608328">
    <property type="protein sequence ID" value="SCM58611.1"/>
    <property type="molecule type" value="Genomic_DNA"/>
</dbReference>
<evidence type="ECO:0000313" key="1">
    <source>
        <dbReference type="EMBL" id="SCM58611.1"/>
    </source>
</evidence>
<dbReference type="Proteomes" id="UP000178485">
    <property type="component" value="Chromosome i"/>
</dbReference>
<organism evidence="1 2">
    <name type="scientific">Petrimonas mucosa</name>
    <dbReference type="NCBI Taxonomy" id="1642646"/>
    <lineage>
        <taxon>Bacteria</taxon>
        <taxon>Pseudomonadati</taxon>
        <taxon>Bacteroidota</taxon>
        <taxon>Bacteroidia</taxon>
        <taxon>Bacteroidales</taxon>
        <taxon>Dysgonomonadaceae</taxon>
        <taxon>Petrimonas</taxon>
    </lineage>
</organism>
<accession>A0A1G4G839</accession>
<dbReference type="RefSeq" id="WP_071137137.1">
    <property type="nucleotide sequence ID" value="NZ_LT608328.1"/>
</dbReference>
<evidence type="ECO:0000313" key="2">
    <source>
        <dbReference type="Proteomes" id="UP000178485"/>
    </source>
</evidence>
<name>A0A1G4G839_9BACT</name>
<dbReference type="PROSITE" id="PS51257">
    <property type="entry name" value="PROKAR_LIPOPROTEIN"/>
    <property type="match status" value="1"/>
</dbReference>
<reference evidence="1 2" key="1">
    <citation type="submission" date="2016-08" db="EMBL/GenBank/DDBJ databases">
        <authorList>
            <person name="Seilhamer J.J."/>
        </authorList>
    </citation>
    <scope>NUCLEOTIDE SEQUENCE [LARGE SCALE GENOMIC DNA]</scope>
    <source>
        <strain evidence="1">ING2-E5A</strain>
    </source>
</reference>
<protein>
    <recommendedName>
        <fullName evidence="3">Lipoprotein</fullName>
    </recommendedName>
</protein>
<proteinExistence type="predicted"/>